<feature type="chain" id="PRO_5039665698" evidence="1">
    <location>
        <begin position="26"/>
        <end position="50"/>
    </location>
</feature>
<comment type="caution">
    <text evidence="2">The sequence shown here is derived from an EMBL/GenBank/DDBJ whole genome shotgun (WGS) entry which is preliminary data.</text>
</comment>
<feature type="signal peptide" evidence="1">
    <location>
        <begin position="1"/>
        <end position="25"/>
    </location>
</feature>
<evidence type="ECO:0000313" key="2">
    <source>
        <dbReference type="EMBL" id="KAE8765621.1"/>
    </source>
</evidence>
<accession>A0A7J5UTK5</accession>
<evidence type="ECO:0000256" key="1">
    <source>
        <dbReference type="SAM" id="SignalP"/>
    </source>
</evidence>
<protein>
    <submittedName>
        <fullName evidence="2">Uncharacterized protein</fullName>
    </submittedName>
</protein>
<keyword evidence="3" id="KW-1185">Reference proteome</keyword>
<evidence type="ECO:0000313" key="3">
    <source>
        <dbReference type="Proteomes" id="UP000451860"/>
    </source>
</evidence>
<sequence>MNAPARIGLYAAGLAVVFVASAATAGAVVPEEAVQAWTQSAQHAGSSDDH</sequence>
<dbReference type="Proteomes" id="UP000451860">
    <property type="component" value="Unassembled WGS sequence"/>
</dbReference>
<dbReference type="AlphaFoldDB" id="A0A7J5UTK5"/>
<gene>
    <name evidence="2" type="ORF">GB883_02960</name>
</gene>
<reference evidence="2 3" key="1">
    <citation type="submission" date="2019-10" db="EMBL/GenBank/DDBJ databases">
        <title>Georgenia wutianyii sp. nov. and Georgenia yuyongxinii sp. nov. isolated from plateau pika (Ochotona curzoniae) in the Qinghai-Tibet plateau of China.</title>
        <authorList>
            <person name="Tian Z."/>
        </authorList>
    </citation>
    <scope>NUCLEOTIDE SEQUENCE [LARGE SCALE GENOMIC DNA]</scope>
    <source>
        <strain evidence="2 3">DSM 21501</strain>
    </source>
</reference>
<name>A0A7J5UTK5_9MICO</name>
<organism evidence="2 3">
    <name type="scientific">Georgenia thermotolerans</name>
    <dbReference type="NCBI Taxonomy" id="527326"/>
    <lineage>
        <taxon>Bacteria</taxon>
        <taxon>Bacillati</taxon>
        <taxon>Actinomycetota</taxon>
        <taxon>Actinomycetes</taxon>
        <taxon>Micrococcales</taxon>
        <taxon>Bogoriellaceae</taxon>
        <taxon>Georgenia</taxon>
    </lineage>
</organism>
<dbReference type="OrthoDB" id="128043at2"/>
<keyword evidence="1" id="KW-0732">Signal</keyword>
<dbReference type="EMBL" id="WHJE01000007">
    <property type="protein sequence ID" value="KAE8765621.1"/>
    <property type="molecule type" value="Genomic_DNA"/>
</dbReference>
<dbReference type="RefSeq" id="WP_155524108.1">
    <property type="nucleotide sequence ID" value="NZ_VUKF01000022.1"/>
</dbReference>
<proteinExistence type="predicted"/>